<reference evidence="3" key="1">
    <citation type="submission" date="2015-06" db="EMBL/GenBank/DDBJ databases">
        <authorList>
            <person name="Joergensen T."/>
        </authorList>
    </citation>
    <scope>NUCLEOTIDE SEQUENCE</scope>
    <source>
        <plasmid evidence="3">pRGFK1674</plasmid>
    </source>
</reference>
<organism evidence="3">
    <name type="scientific">uncultured prokaryote</name>
    <dbReference type="NCBI Taxonomy" id="198431"/>
    <lineage>
        <taxon>unclassified sequences</taxon>
        <taxon>environmental samples</taxon>
    </lineage>
</organism>
<name>A0A0H5Q8D2_9ZZZZ</name>
<dbReference type="AlphaFoldDB" id="A0A0H5Q8D2"/>
<evidence type="ECO:0000256" key="1">
    <source>
        <dbReference type="ARBA" id="ARBA00022705"/>
    </source>
</evidence>
<feature type="compositionally biased region" description="Pro residues" evidence="2">
    <location>
        <begin position="1"/>
        <end position="12"/>
    </location>
</feature>
<sequence length="396" mass="44281">MGPPETRSPPPVAAGEGPKSSTYRKRLTHKDTPARREDYARERYWLHGQIRRLLIGDAARIKPGAHAGNVHRVTACTWVRVDDLSLIRPRGRDSYHYKGLATCGSVWTCPLCASKIQERRRQEVLQAITWAASNRHGVAMLSLTFPHRIEQPLSLLLTLQQAALKSLRGSRAYMDLMREVGAAGRIRALEVTHGENGWHPHTHELLFLSPAVDRAWLQSRLASLWLKACRKVGLFQPDRDDELNFLRYSVDVQKGGEGVGSYLAKLDDQRTWGISHELTKSSSKQGRRSGRHPFKLAAMASTSALFVEYVHAMKGGRQLVWSRRLKAAVGVSEKSDEEIAQEEAAQVDDRIALSVDAWRFVLGNDARWELTEAAKSGGVVEVEEFLRLLGYQPGGG</sequence>
<evidence type="ECO:0000313" key="3">
    <source>
        <dbReference type="EMBL" id="CRY97649.1"/>
    </source>
</evidence>
<keyword evidence="3" id="KW-0614">Plasmid</keyword>
<accession>A0A0H5Q8D2</accession>
<protein>
    <recommendedName>
        <fullName evidence="4">Replication protein</fullName>
    </recommendedName>
</protein>
<proteinExistence type="predicted"/>
<dbReference type="GO" id="GO:0003677">
    <property type="term" value="F:DNA binding"/>
    <property type="evidence" value="ECO:0007669"/>
    <property type="project" value="InterPro"/>
</dbReference>
<keyword evidence="1" id="KW-0235">DNA replication</keyword>
<reference evidence="3" key="2">
    <citation type="submission" date="2015-07" db="EMBL/GenBank/DDBJ databases">
        <title>Plasmids, circular viruses and viroids from rat gut.</title>
        <authorList>
            <person name="Jorgensen T.J."/>
            <person name="Hansen M.A."/>
            <person name="Xu Z."/>
            <person name="Tabak M.A."/>
            <person name="Sorensen S.J."/>
            <person name="Hansen L.H."/>
        </authorList>
    </citation>
    <scope>NUCLEOTIDE SEQUENCE</scope>
    <source>
        <plasmid evidence="3">pRGFK1674</plasmid>
    </source>
</reference>
<evidence type="ECO:0000256" key="2">
    <source>
        <dbReference type="SAM" id="MobiDB-lite"/>
    </source>
</evidence>
<dbReference type="InterPro" id="IPR000989">
    <property type="entry name" value="Rep"/>
</dbReference>
<evidence type="ECO:0008006" key="4">
    <source>
        <dbReference type="Google" id="ProtNLM"/>
    </source>
</evidence>
<dbReference type="EMBL" id="LN854178">
    <property type="protein sequence ID" value="CRY97649.1"/>
    <property type="molecule type" value="Genomic_DNA"/>
</dbReference>
<dbReference type="GO" id="GO:0006260">
    <property type="term" value="P:DNA replication"/>
    <property type="evidence" value="ECO:0007669"/>
    <property type="project" value="UniProtKB-KW"/>
</dbReference>
<feature type="region of interest" description="Disordered" evidence="2">
    <location>
        <begin position="1"/>
        <end position="33"/>
    </location>
</feature>
<geneLocation type="plasmid" evidence="3">
    <name>pRGFK1674</name>
</geneLocation>
<dbReference type="Pfam" id="PF01446">
    <property type="entry name" value="Rep_1"/>
    <property type="match status" value="1"/>
</dbReference>